<evidence type="ECO:0000259" key="3">
    <source>
        <dbReference type="Pfam" id="PF21355"/>
    </source>
</evidence>
<dbReference type="EMBL" id="CAJVCH010557887">
    <property type="protein sequence ID" value="CAG7830859.1"/>
    <property type="molecule type" value="Genomic_DNA"/>
</dbReference>
<keyword evidence="2" id="KW-0732">Signal</keyword>
<keyword evidence="5" id="KW-1185">Reference proteome</keyword>
<dbReference type="OrthoDB" id="6475149at2759"/>
<feature type="domain" description="TRAF1-6 MATH" evidence="3">
    <location>
        <begin position="234"/>
        <end position="354"/>
    </location>
</feature>
<feature type="compositionally biased region" description="Polar residues" evidence="1">
    <location>
        <begin position="179"/>
        <end position="188"/>
    </location>
</feature>
<feature type="signal peptide" evidence="2">
    <location>
        <begin position="1"/>
        <end position="23"/>
    </location>
</feature>
<evidence type="ECO:0000313" key="5">
    <source>
        <dbReference type="Proteomes" id="UP000708208"/>
    </source>
</evidence>
<organism evidence="4 5">
    <name type="scientific">Allacma fusca</name>
    <dbReference type="NCBI Taxonomy" id="39272"/>
    <lineage>
        <taxon>Eukaryota</taxon>
        <taxon>Metazoa</taxon>
        <taxon>Ecdysozoa</taxon>
        <taxon>Arthropoda</taxon>
        <taxon>Hexapoda</taxon>
        <taxon>Collembola</taxon>
        <taxon>Symphypleona</taxon>
        <taxon>Sminthuridae</taxon>
        <taxon>Allacma</taxon>
    </lineage>
</organism>
<evidence type="ECO:0000256" key="2">
    <source>
        <dbReference type="SAM" id="SignalP"/>
    </source>
</evidence>
<gene>
    <name evidence="4" type="ORF">AFUS01_LOCUS40632</name>
</gene>
<dbReference type="AlphaFoldDB" id="A0A8J2LDE6"/>
<proteinExistence type="predicted"/>
<feature type="compositionally biased region" description="Polar residues" evidence="1">
    <location>
        <begin position="148"/>
        <end position="165"/>
    </location>
</feature>
<feature type="chain" id="PRO_5035294202" description="TRAF1-6 MATH domain-containing protein" evidence="2">
    <location>
        <begin position="24"/>
        <end position="360"/>
    </location>
</feature>
<comment type="caution">
    <text evidence="4">The sequence shown here is derived from an EMBL/GenBank/DDBJ whole genome shotgun (WGS) entry which is preliminary data.</text>
</comment>
<dbReference type="Pfam" id="PF21355">
    <property type="entry name" value="TRAF-mep_MATH"/>
    <property type="match status" value="1"/>
</dbReference>
<sequence>MFSWKVLVIILTAVSTVPPEALCQQTPRSTLSFEDTIDEFLRQAQDNGDATDVQVSTCKISSQQLVATAQATAARVLKGVCNPSEIEDRFHNMEVQLGDQLNVIKAMLLSLEEKIVDQDQELKRQYRRLLGSMSGGKQKSGGSTSGSLVATEQPTYSSPAYTSAPQRADEVIDEDENVPQDSNVNAKSGQFGPRSDEITRYNSTVHIESGRRVFSYYWIVTGMSYKLNNWNQKRSLRSNSFYIYPGGYRMYMKIIPRYTSTATYIHVGLTKGEFDDSLRWPFTYLMRAQVLAQDDAANQATDLRSRIWNPRELCSGSNWRKPLSGDNPECVGLGFPHDVIKTSDYIWNDRIIVKLTVYLD</sequence>
<dbReference type="Proteomes" id="UP000708208">
    <property type="component" value="Unassembled WGS sequence"/>
</dbReference>
<feature type="compositionally biased region" description="Low complexity" evidence="1">
    <location>
        <begin position="133"/>
        <end position="147"/>
    </location>
</feature>
<dbReference type="InterPro" id="IPR049342">
    <property type="entry name" value="TRAF1-6_MATH_dom"/>
</dbReference>
<name>A0A8J2LDE6_9HEXA</name>
<evidence type="ECO:0000313" key="4">
    <source>
        <dbReference type="EMBL" id="CAG7830859.1"/>
    </source>
</evidence>
<feature type="region of interest" description="Disordered" evidence="1">
    <location>
        <begin position="133"/>
        <end position="169"/>
    </location>
</feature>
<accession>A0A8J2LDE6</accession>
<protein>
    <recommendedName>
        <fullName evidence="3">TRAF1-6 MATH domain-containing protein</fullName>
    </recommendedName>
</protein>
<reference evidence="4" key="1">
    <citation type="submission" date="2021-06" db="EMBL/GenBank/DDBJ databases">
        <authorList>
            <person name="Hodson N. C."/>
            <person name="Mongue J. A."/>
            <person name="Jaron S. K."/>
        </authorList>
    </citation>
    <scope>NUCLEOTIDE SEQUENCE</scope>
</reference>
<evidence type="ECO:0000256" key="1">
    <source>
        <dbReference type="SAM" id="MobiDB-lite"/>
    </source>
</evidence>
<feature type="region of interest" description="Disordered" evidence="1">
    <location>
        <begin position="176"/>
        <end position="195"/>
    </location>
</feature>